<evidence type="ECO:0000256" key="2">
    <source>
        <dbReference type="ARBA" id="ARBA00001946"/>
    </source>
</evidence>
<keyword evidence="10 14" id="KW-0479">Metal-binding</keyword>
<feature type="domain" description="RNase H type-2" evidence="17">
    <location>
        <begin position="14"/>
        <end position="208"/>
    </location>
</feature>
<comment type="subcellular location">
    <subcellularLocation>
        <location evidence="4 14">Cytoplasm</location>
    </subcellularLocation>
</comment>
<evidence type="ECO:0000256" key="12">
    <source>
        <dbReference type="ARBA" id="ARBA00022801"/>
    </source>
</evidence>
<evidence type="ECO:0000256" key="7">
    <source>
        <dbReference type="ARBA" id="ARBA00019179"/>
    </source>
</evidence>
<dbReference type="GO" id="GO:0005737">
    <property type="term" value="C:cytoplasm"/>
    <property type="evidence" value="ECO:0007669"/>
    <property type="project" value="UniProtKB-SubCell"/>
</dbReference>
<dbReference type="NCBIfam" id="NF000595">
    <property type="entry name" value="PRK00015.1-3"/>
    <property type="match status" value="1"/>
</dbReference>
<evidence type="ECO:0000256" key="3">
    <source>
        <dbReference type="ARBA" id="ARBA00004065"/>
    </source>
</evidence>
<dbReference type="GO" id="GO:0030145">
    <property type="term" value="F:manganese ion binding"/>
    <property type="evidence" value="ECO:0007669"/>
    <property type="project" value="UniProtKB-UniRule"/>
</dbReference>
<keyword evidence="13 14" id="KW-0464">Manganese</keyword>
<comment type="cofactor">
    <cofactor evidence="14 15">
        <name>Mn(2+)</name>
        <dbReference type="ChEBI" id="CHEBI:29035"/>
    </cofactor>
    <cofactor evidence="14 15">
        <name>Mg(2+)</name>
        <dbReference type="ChEBI" id="CHEBI:18420"/>
    </cofactor>
    <text evidence="14 15">Manganese or magnesium. Binds 1 divalent metal ion per monomer in the absence of substrate. May bind a second metal ion after substrate binding.</text>
</comment>
<dbReference type="InterPro" id="IPR012337">
    <property type="entry name" value="RNaseH-like_sf"/>
</dbReference>
<dbReference type="HAMAP" id="MF_00052_B">
    <property type="entry name" value="RNase_HII_B"/>
    <property type="match status" value="1"/>
</dbReference>
<name>A0A1M5RNZ6_9FIRM</name>
<evidence type="ECO:0000256" key="6">
    <source>
        <dbReference type="ARBA" id="ARBA00012180"/>
    </source>
</evidence>
<keyword evidence="12 14" id="KW-0378">Hydrolase</keyword>
<dbReference type="GO" id="GO:0043137">
    <property type="term" value="P:DNA replication, removal of RNA primer"/>
    <property type="evidence" value="ECO:0007669"/>
    <property type="project" value="TreeGrafter"/>
</dbReference>
<evidence type="ECO:0000259" key="17">
    <source>
        <dbReference type="PROSITE" id="PS51975"/>
    </source>
</evidence>
<feature type="binding site" evidence="14 15">
    <location>
        <position position="20"/>
    </location>
    <ligand>
        <name>a divalent metal cation</name>
        <dbReference type="ChEBI" id="CHEBI:60240"/>
    </ligand>
</feature>
<feature type="binding site" evidence="14 15">
    <location>
        <position position="21"/>
    </location>
    <ligand>
        <name>a divalent metal cation</name>
        <dbReference type="ChEBI" id="CHEBI:60240"/>
    </ligand>
</feature>
<organism evidence="18 19">
    <name type="scientific">Caloranaerobacter azorensis DSM 13643</name>
    <dbReference type="NCBI Taxonomy" id="1121264"/>
    <lineage>
        <taxon>Bacteria</taxon>
        <taxon>Bacillati</taxon>
        <taxon>Bacillota</taxon>
        <taxon>Tissierellia</taxon>
        <taxon>Tissierellales</taxon>
        <taxon>Thermohalobacteraceae</taxon>
        <taxon>Caloranaerobacter</taxon>
    </lineage>
</organism>
<evidence type="ECO:0000313" key="19">
    <source>
        <dbReference type="Proteomes" id="UP000183967"/>
    </source>
</evidence>
<accession>A0A1M5RNZ6</accession>
<feature type="binding site" evidence="14 15">
    <location>
        <position position="118"/>
    </location>
    <ligand>
        <name>a divalent metal cation</name>
        <dbReference type="ChEBI" id="CHEBI:60240"/>
    </ligand>
</feature>
<dbReference type="CDD" id="cd07182">
    <property type="entry name" value="RNase_HII_bacteria_HII_like"/>
    <property type="match status" value="1"/>
</dbReference>
<dbReference type="Proteomes" id="UP000183967">
    <property type="component" value="Unassembled WGS sequence"/>
</dbReference>
<reference evidence="19" key="1">
    <citation type="submission" date="2016-11" db="EMBL/GenBank/DDBJ databases">
        <authorList>
            <person name="Varghese N."/>
            <person name="Submissions S."/>
        </authorList>
    </citation>
    <scope>NUCLEOTIDE SEQUENCE [LARGE SCALE GENOMIC DNA]</scope>
    <source>
        <strain evidence="19">DSM 13643</strain>
    </source>
</reference>
<evidence type="ECO:0000256" key="11">
    <source>
        <dbReference type="ARBA" id="ARBA00022759"/>
    </source>
</evidence>
<dbReference type="GO" id="GO:0032299">
    <property type="term" value="C:ribonuclease H2 complex"/>
    <property type="evidence" value="ECO:0007669"/>
    <property type="project" value="TreeGrafter"/>
</dbReference>
<dbReference type="GO" id="GO:0006298">
    <property type="term" value="P:mismatch repair"/>
    <property type="evidence" value="ECO:0007669"/>
    <property type="project" value="TreeGrafter"/>
</dbReference>
<dbReference type="EC" id="3.1.26.4" evidence="6 14"/>
<dbReference type="EMBL" id="FQXO01000007">
    <property type="protein sequence ID" value="SHH27850.1"/>
    <property type="molecule type" value="Genomic_DNA"/>
</dbReference>
<dbReference type="PANTHER" id="PTHR10954">
    <property type="entry name" value="RIBONUCLEASE H2 SUBUNIT A"/>
    <property type="match status" value="1"/>
</dbReference>
<evidence type="ECO:0000256" key="8">
    <source>
        <dbReference type="ARBA" id="ARBA00022490"/>
    </source>
</evidence>
<dbReference type="NCBIfam" id="NF000594">
    <property type="entry name" value="PRK00015.1-1"/>
    <property type="match status" value="1"/>
</dbReference>
<comment type="function">
    <text evidence="3 14 16">Endonuclease that specifically degrades the RNA of RNA-DNA hybrids.</text>
</comment>
<evidence type="ECO:0000256" key="13">
    <source>
        <dbReference type="ARBA" id="ARBA00023211"/>
    </source>
</evidence>
<evidence type="ECO:0000256" key="10">
    <source>
        <dbReference type="ARBA" id="ARBA00022723"/>
    </source>
</evidence>
<protein>
    <recommendedName>
        <fullName evidence="7 14">Ribonuclease HII</fullName>
        <shortName evidence="14">RNase HII</shortName>
        <ecNumber evidence="6 14">3.1.26.4</ecNumber>
    </recommendedName>
</protein>
<comment type="catalytic activity">
    <reaction evidence="1 14 15 16">
        <text>Endonucleolytic cleavage to 5'-phosphomonoester.</text>
        <dbReference type="EC" id="3.1.26.4"/>
    </reaction>
</comment>
<dbReference type="PROSITE" id="PS51975">
    <property type="entry name" value="RNASE_H_2"/>
    <property type="match status" value="1"/>
</dbReference>
<keyword evidence="19" id="KW-1185">Reference proteome</keyword>
<evidence type="ECO:0000256" key="4">
    <source>
        <dbReference type="ARBA" id="ARBA00004496"/>
    </source>
</evidence>
<evidence type="ECO:0000256" key="9">
    <source>
        <dbReference type="ARBA" id="ARBA00022722"/>
    </source>
</evidence>
<evidence type="ECO:0000256" key="1">
    <source>
        <dbReference type="ARBA" id="ARBA00000077"/>
    </source>
</evidence>
<dbReference type="Pfam" id="PF01351">
    <property type="entry name" value="RNase_HII"/>
    <property type="match status" value="1"/>
</dbReference>
<proteinExistence type="inferred from homology"/>
<dbReference type="OrthoDB" id="9803420at2"/>
<dbReference type="SUPFAM" id="SSF53098">
    <property type="entry name" value="Ribonuclease H-like"/>
    <property type="match status" value="1"/>
</dbReference>
<dbReference type="InterPro" id="IPR024567">
    <property type="entry name" value="RNase_HII/HIII_dom"/>
</dbReference>
<dbReference type="GO" id="GO:0004523">
    <property type="term" value="F:RNA-DNA hybrid ribonuclease activity"/>
    <property type="evidence" value="ECO:0007669"/>
    <property type="project" value="UniProtKB-UniRule"/>
</dbReference>
<dbReference type="AlphaFoldDB" id="A0A1M5RNZ6"/>
<dbReference type="PANTHER" id="PTHR10954:SF18">
    <property type="entry name" value="RIBONUCLEASE HII"/>
    <property type="match status" value="1"/>
</dbReference>
<gene>
    <name evidence="14" type="primary">rnhB</name>
    <name evidence="18" type="ORF">SAMN02745135_00287</name>
</gene>
<evidence type="ECO:0000256" key="16">
    <source>
        <dbReference type="RuleBase" id="RU003515"/>
    </source>
</evidence>
<keyword evidence="9 14" id="KW-0540">Nuclease</keyword>
<evidence type="ECO:0000313" key="18">
    <source>
        <dbReference type="EMBL" id="SHH27850.1"/>
    </source>
</evidence>
<dbReference type="RefSeq" id="WP_073194852.1">
    <property type="nucleotide sequence ID" value="NZ_FQXO01000007.1"/>
</dbReference>
<dbReference type="InterPro" id="IPR001352">
    <property type="entry name" value="RNase_HII/HIII"/>
</dbReference>
<dbReference type="Gene3D" id="3.30.420.10">
    <property type="entry name" value="Ribonuclease H-like superfamily/Ribonuclease H"/>
    <property type="match status" value="1"/>
</dbReference>
<evidence type="ECO:0000256" key="15">
    <source>
        <dbReference type="PROSITE-ProRule" id="PRU01319"/>
    </source>
</evidence>
<dbReference type="GO" id="GO:0003723">
    <property type="term" value="F:RNA binding"/>
    <property type="evidence" value="ECO:0007669"/>
    <property type="project" value="UniProtKB-UniRule"/>
</dbReference>
<dbReference type="InterPro" id="IPR022898">
    <property type="entry name" value="RNase_HII"/>
</dbReference>
<keyword evidence="11 14" id="KW-0255">Endonuclease</keyword>
<evidence type="ECO:0000256" key="14">
    <source>
        <dbReference type="HAMAP-Rule" id="MF_00052"/>
    </source>
</evidence>
<sequence length="217" mass="24570">MLTFERELWEKGYEYIACVDEVGRGCLAGDVVACAIIMPKDLIIEGVNDSKKLSAKKREKLYDIILDKAIAFGIGEVDSKTIDKINIKKSAQLAMKKAVMSLRDKNNNIIRPDFILIDAEKIDVDIPQMSIVKGDSRCHGIAAASIVAKVYRDRKCIEWAKKYRGYGLEQHKGYATKKHREAIKELGPSPIHRLSFLKNILGKEKQLNLFGDIYENR</sequence>
<dbReference type="InterPro" id="IPR036397">
    <property type="entry name" value="RNaseH_sf"/>
</dbReference>
<comment type="cofactor">
    <cofactor evidence="2">
        <name>Mg(2+)</name>
        <dbReference type="ChEBI" id="CHEBI:18420"/>
    </cofactor>
</comment>
<keyword evidence="8 14" id="KW-0963">Cytoplasm</keyword>
<evidence type="ECO:0000256" key="5">
    <source>
        <dbReference type="ARBA" id="ARBA00007383"/>
    </source>
</evidence>
<comment type="similarity">
    <text evidence="5 14 16">Belongs to the RNase HII family.</text>
</comment>